<dbReference type="CDD" id="cd00452">
    <property type="entry name" value="KDPG_aldolase"/>
    <property type="match status" value="1"/>
</dbReference>
<evidence type="ECO:0000256" key="3">
    <source>
        <dbReference type="ARBA" id="ARBA00011233"/>
    </source>
</evidence>
<evidence type="ECO:0000313" key="7">
    <source>
        <dbReference type="Proteomes" id="UP000067625"/>
    </source>
</evidence>
<gene>
    <name evidence="6" type="ORF">AM592_09500</name>
</gene>
<dbReference type="Proteomes" id="UP000067625">
    <property type="component" value="Chromosome"/>
</dbReference>
<comment type="subunit">
    <text evidence="3">Homotrimer.</text>
</comment>
<dbReference type="InterPro" id="IPR000887">
    <property type="entry name" value="Aldlse_KDPG_KHG"/>
</dbReference>
<proteinExistence type="inferred from homology"/>
<dbReference type="Gene3D" id="3.20.20.70">
    <property type="entry name" value="Aldolase class I"/>
    <property type="match status" value="1"/>
</dbReference>
<protein>
    <submittedName>
        <fullName evidence="6">2-dehydro-3-deoxyphosphogluconate aldolase</fullName>
    </submittedName>
</protein>
<organism evidence="6 7">
    <name type="scientific">Bacillus gobiensis</name>
    <dbReference type="NCBI Taxonomy" id="1441095"/>
    <lineage>
        <taxon>Bacteria</taxon>
        <taxon>Bacillati</taxon>
        <taxon>Bacillota</taxon>
        <taxon>Bacilli</taxon>
        <taxon>Bacillales</taxon>
        <taxon>Bacillaceae</taxon>
        <taxon>Bacillus</taxon>
    </lineage>
</organism>
<dbReference type="InterPro" id="IPR013785">
    <property type="entry name" value="Aldolase_TIM"/>
</dbReference>
<dbReference type="STRING" id="1441095.AM592_09500"/>
<accession>A0A0M3R9P8</accession>
<reference evidence="6 7" key="2">
    <citation type="journal article" date="2016" name="Int. J. Syst. Evol. Microbiol.">
        <title>Bacillus gobiensis sp. nov., isolated from a soil sample.</title>
        <authorList>
            <person name="Liu B."/>
            <person name="Liu G.H."/>
            <person name="Cetin S."/>
            <person name="Schumann P."/>
            <person name="Pan Z.Z."/>
            <person name="Chen Q.Q."/>
        </authorList>
    </citation>
    <scope>NUCLEOTIDE SEQUENCE [LARGE SCALE GENOMIC DNA]</scope>
    <source>
        <strain evidence="6 7">FJAT-4402</strain>
    </source>
</reference>
<dbReference type="PATRIC" id="fig|1441095.3.peg.2092"/>
<evidence type="ECO:0000256" key="4">
    <source>
        <dbReference type="ARBA" id="ARBA00023239"/>
    </source>
</evidence>
<evidence type="ECO:0000256" key="1">
    <source>
        <dbReference type="ARBA" id="ARBA00004761"/>
    </source>
</evidence>
<evidence type="ECO:0000256" key="2">
    <source>
        <dbReference type="ARBA" id="ARBA00006906"/>
    </source>
</evidence>
<dbReference type="GO" id="GO:0016829">
    <property type="term" value="F:lyase activity"/>
    <property type="evidence" value="ECO:0007669"/>
    <property type="project" value="UniProtKB-KW"/>
</dbReference>
<comment type="similarity">
    <text evidence="2">Belongs to the KHG/KDPG aldolase family.</text>
</comment>
<dbReference type="PANTHER" id="PTHR30246:SF1">
    <property type="entry name" value="2-DEHYDRO-3-DEOXY-6-PHOSPHOGALACTONATE ALDOLASE-RELATED"/>
    <property type="match status" value="1"/>
</dbReference>
<dbReference type="NCBIfam" id="TIGR01182">
    <property type="entry name" value="eda"/>
    <property type="match status" value="1"/>
</dbReference>
<keyword evidence="4" id="KW-0456">Lyase</keyword>
<comment type="pathway">
    <text evidence="1">Carbohydrate acid metabolism.</text>
</comment>
<sequence>MSALDFIKDNKVIAIVRGAEASDVLQIADALYEGGIRLLEITLNSPNAFEVIKNVKTKYGNEMLIGAGTVLDPESAQAALAAGAEFILSPTVNVDTIKLTKRHGAVSIPGAFSPSEILTAFEHGGDIIKVFPASSGPGYIKDILGPLKQIPLLPTGGVNLENIAEFMRAGSIGVGLGSALVDTKKAVSDIYLRQLTAKSREFLEAIN</sequence>
<keyword evidence="5" id="KW-0119">Carbohydrate metabolism</keyword>
<dbReference type="AlphaFoldDB" id="A0A0M3R9P8"/>
<dbReference type="Pfam" id="PF01081">
    <property type="entry name" value="Aldolase"/>
    <property type="match status" value="1"/>
</dbReference>
<evidence type="ECO:0000256" key="5">
    <source>
        <dbReference type="ARBA" id="ARBA00023277"/>
    </source>
</evidence>
<reference evidence="7" key="1">
    <citation type="submission" date="2015-08" db="EMBL/GenBank/DDBJ databases">
        <title>Genome sequencing project for genomic taxonomy and phylogenomics of Bacillus-like bacteria.</title>
        <authorList>
            <person name="Liu B."/>
            <person name="Wang J."/>
            <person name="Zhu Y."/>
            <person name="Liu G."/>
            <person name="Chen Q."/>
            <person name="Chen Z."/>
            <person name="Lan J."/>
            <person name="Che J."/>
            <person name="Ge C."/>
            <person name="Shi H."/>
            <person name="Pan Z."/>
            <person name="Liu X."/>
        </authorList>
    </citation>
    <scope>NUCLEOTIDE SEQUENCE [LARGE SCALE GENOMIC DNA]</scope>
    <source>
        <strain evidence="7">FJAT-4402</strain>
    </source>
</reference>
<name>A0A0M3R9P8_9BACI</name>
<dbReference type="EMBL" id="CP012600">
    <property type="protein sequence ID" value="ALC81812.1"/>
    <property type="molecule type" value="Genomic_DNA"/>
</dbReference>
<dbReference type="RefSeq" id="WP_053603582.1">
    <property type="nucleotide sequence ID" value="NZ_CP012600.1"/>
</dbReference>
<dbReference type="OrthoDB" id="9802667at2"/>
<evidence type="ECO:0000313" key="6">
    <source>
        <dbReference type="EMBL" id="ALC81812.1"/>
    </source>
</evidence>
<dbReference type="SUPFAM" id="SSF51569">
    <property type="entry name" value="Aldolase"/>
    <property type="match status" value="1"/>
</dbReference>
<keyword evidence="7" id="KW-1185">Reference proteome</keyword>
<dbReference type="PANTHER" id="PTHR30246">
    <property type="entry name" value="2-KETO-3-DEOXY-6-PHOSPHOGLUCONATE ALDOLASE"/>
    <property type="match status" value="1"/>
</dbReference>